<feature type="signal peptide" evidence="2">
    <location>
        <begin position="1"/>
        <end position="24"/>
    </location>
</feature>
<dbReference type="Proteomes" id="UP001620626">
    <property type="component" value="Unassembled WGS sequence"/>
</dbReference>
<proteinExistence type="predicted"/>
<gene>
    <name evidence="3" type="ORF">niasHT_017234</name>
</gene>
<protein>
    <submittedName>
        <fullName evidence="3">Uncharacterized protein</fullName>
    </submittedName>
</protein>
<sequence>MIRLNYNFHFLFTWLTFATFSVLAFDRDEPTNRHQPHHSLNAIGASAGGGGQGSMAGAGTATNPYMLPHGYANAGGAGPSSFVPLGQPPMQARQQSFDQTQFPQQFSVVQYQNFGQQPPPMQQTLAVPMANLSLEQTKSKKKSDRKPKKSTDQEAQTQIVQHHHAQNNQFAGQNSLFQQAFVQSMQQQIQPLSSQQYMFDQNQNAQFQQPLQQQMVQYQGQQPPLTQQTLADPMANLSFEQTKNKKKSDRKQKKVGPEAQHFQSVQQPLTNLQYPTVHQPRIVQDQFASQNALVQQTLAQSVQQQNQRIHQQNQFMGQQNIKNQ</sequence>
<feature type="region of interest" description="Disordered" evidence="1">
    <location>
        <begin position="136"/>
        <end position="160"/>
    </location>
</feature>
<reference evidence="3 4" key="1">
    <citation type="submission" date="2024-10" db="EMBL/GenBank/DDBJ databases">
        <authorList>
            <person name="Kim D."/>
        </authorList>
    </citation>
    <scope>NUCLEOTIDE SEQUENCE [LARGE SCALE GENOMIC DNA]</scope>
    <source>
        <strain evidence="3">BH-2024</strain>
    </source>
</reference>
<keyword evidence="2" id="KW-0732">Signal</keyword>
<feature type="region of interest" description="Disordered" evidence="1">
    <location>
        <begin position="241"/>
        <end position="262"/>
    </location>
</feature>
<comment type="caution">
    <text evidence="3">The sequence shown here is derived from an EMBL/GenBank/DDBJ whole genome shotgun (WGS) entry which is preliminary data.</text>
</comment>
<dbReference type="EMBL" id="JBICBT010000559">
    <property type="protein sequence ID" value="KAL3109690.1"/>
    <property type="molecule type" value="Genomic_DNA"/>
</dbReference>
<feature type="chain" id="PRO_5044749533" evidence="2">
    <location>
        <begin position="25"/>
        <end position="324"/>
    </location>
</feature>
<feature type="compositionally biased region" description="Basic residues" evidence="1">
    <location>
        <begin position="244"/>
        <end position="254"/>
    </location>
</feature>
<organism evidence="3 4">
    <name type="scientific">Heterodera trifolii</name>
    <dbReference type="NCBI Taxonomy" id="157864"/>
    <lineage>
        <taxon>Eukaryota</taxon>
        <taxon>Metazoa</taxon>
        <taxon>Ecdysozoa</taxon>
        <taxon>Nematoda</taxon>
        <taxon>Chromadorea</taxon>
        <taxon>Rhabditida</taxon>
        <taxon>Tylenchina</taxon>
        <taxon>Tylenchomorpha</taxon>
        <taxon>Tylenchoidea</taxon>
        <taxon>Heteroderidae</taxon>
        <taxon>Heteroderinae</taxon>
        <taxon>Heterodera</taxon>
    </lineage>
</organism>
<evidence type="ECO:0000313" key="4">
    <source>
        <dbReference type="Proteomes" id="UP001620626"/>
    </source>
</evidence>
<feature type="compositionally biased region" description="Gly residues" evidence="1">
    <location>
        <begin position="46"/>
        <end position="55"/>
    </location>
</feature>
<evidence type="ECO:0000313" key="3">
    <source>
        <dbReference type="EMBL" id="KAL3109690.1"/>
    </source>
</evidence>
<evidence type="ECO:0000256" key="1">
    <source>
        <dbReference type="SAM" id="MobiDB-lite"/>
    </source>
</evidence>
<keyword evidence="4" id="KW-1185">Reference proteome</keyword>
<feature type="region of interest" description="Disordered" evidence="1">
    <location>
        <begin position="29"/>
        <end position="55"/>
    </location>
</feature>
<feature type="compositionally biased region" description="Basic residues" evidence="1">
    <location>
        <begin position="139"/>
        <end position="148"/>
    </location>
</feature>
<dbReference type="AlphaFoldDB" id="A0ABD2L4I8"/>
<evidence type="ECO:0000256" key="2">
    <source>
        <dbReference type="SAM" id="SignalP"/>
    </source>
</evidence>
<accession>A0ABD2L4I8</accession>
<name>A0ABD2L4I8_9BILA</name>